<evidence type="ECO:0000256" key="4">
    <source>
        <dbReference type="ARBA" id="ARBA00022741"/>
    </source>
</evidence>
<dbReference type="Gene3D" id="3.30.70.890">
    <property type="entry name" value="GHMP kinase, C-terminal domain"/>
    <property type="match status" value="1"/>
</dbReference>
<reference evidence="14 15" key="1">
    <citation type="submission" date="2018-10" db="EMBL/GenBank/DDBJ databases">
        <title>Genomic Encyclopedia of Archaeal and Bacterial Type Strains, Phase II (KMG-II): from individual species to whole genera.</title>
        <authorList>
            <person name="Goeker M."/>
        </authorList>
    </citation>
    <scope>NUCLEOTIDE SEQUENCE [LARGE SCALE GENOMIC DNA]</scope>
    <source>
        <strain evidence="14 15">DSM 45657</strain>
    </source>
</reference>
<evidence type="ECO:0000256" key="3">
    <source>
        <dbReference type="ARBA" id="ARBA00022723"/>
    </source>
</evidence>
<keyword evidence="8" id="KW-0299">Galactose metabolism</keyword>
<feature type="compositionally biased region" description="Gly residues" evidence="10">
    <location>
        <begin position="200"/>
        <end position="226"/>
    </location>
</feature>
<dbReference type="PRINTS" id="PR00959">
    <property type="entry name" value="MEVGALKINASE"/>
</dbReference>
<keyword evidence="4" id="KW-0547">Nucleotide-binding</keyword>
<dbReference type="InterPro" id="IPR014721">
    <property type="entry name" value="Ribsml_uS5_D2-typ_fold_subgr"/>
</dbReference>
<feature type="compositionally biased region" description="Pro residues" evidence="10">
    <location>
        <begin position="183"/>
        <end position="196"/>
    </location>
</feature>
<dbReference type="Pfam" id="PF08544">
    <property type="entry name" value="GHMP_kinases_C"/>
    <property type="match status" value="1"/>
</dbReference>
<feature type="domain" description="GHMP kinase C-terminal" evidence="12">
    <location>
        <begin position="385"/>
        <end position="458"/>
    </location>
</feature>
<accession>A0A421BB43</accession>
<evidence type="ECO:0000256" key="9">
    <source>
        <dbReference type="ARBA" id="ARBA00023277"/>
    </source>
</evidence>
<dbReference type="OrthoDB" id="250531at2"/>
<evidence type="ECO:0000313" key="15">
    <source>
        <dbReference type="Proteomes" id="UP000282454"/>
    </source>
</evidence>
<proteinExistence type="inferred from homology"/>
<dbReference type="InterPro" id="IPR006206">
    <property type="entry name" value="Mevalonate/galactokinase"/>
</dbReference>
<dbReference type="PROSITE" id="PS00106">
    <property type="entry name" value="GALACTOKINASE"/>
    <property type="match status" value="1"/>
</dbReference>
<dbReference type="PANTHER" id="PTHR10457">
    <property type="entry name" value="MEVALONATE KINASE/GALACTOKINASE"/>
    <property type="match status" value="1"/>
</dbReference>
<dbReference type="InterPro" id="IPR013750">
    <property type="entry name" value="GHMP_kinase_C_dom"/>
</dbReference>
<evidence type="ECO:0000256" key="10">
    <source>
        <dbReference type="SAM" id="MobiDB-lite"/>
    </source>
</evidence>
<dbReference type="PRINTS" id="PR00473">
    <property type="entry name" value="GALCTOKINASE"/>
</dbReference>
<evidence type="ECO:0000256" key="1">
    <source>
        <dbReference type="ARBA" id="ARBA00006566"/>
    </source>
</evidence>
<name>A0A421BB43_9PSEU</name>
<dbReference type="GO" id="GO:0006012">
    <property type="term" value="P:galactose metabolic process"/>
    <property type="evidence" value="ECO:0007669"/>
    <property type="project" value="UniProtKB-KW"/>
</dbReference>
<dbReference type="RefSeq" id="WP_121390196.1">
    <property type="nucleotide sequence ID" value="NZ_RCDD01000001.1"/>
</dbReference>
<dbReference type="SUPFAM" id="SSF54211">
    <property type="entry name" value="Ribosomal protein S5 domain 2-like"/>
    <property type="match status" value="2"/>
</dbReference>
<feature type="compositionally biased region" description="Low complexity" evidence="10">
    <location>
        <begin position="152"/>
        <end position="182"/>
    </location>
</feature>
<keyword evidence="3" id="KW-0479">Metal-binding</keyword>
<dbReference type="PANTHER" id="PTHR10457:SF7">
    <property type="entry name" value="GALACTOKINASE-RELATED"/>
    <property type="match status" value="1"/>
</dbReference>
<dbReference type="GO" id="GO:0046872">
    <property type="term" value="F:metal ion binding"/>
    <property type="evidence" value="ECO:0007669"/>
    <property type="project" value="UniProtKB-KW"/>
</dbReference>
<comment type="caution">
    <text evidence="14">The sequence shown here is derived from an EMBL/GenBank/DDBJ whole genome shotgun (WGS) entry which is preliminary data.</text>
</comment>
<dbReference type="InterPro" id="IPR000705">
    <property type="entry name" value="Galactokinase"/>
</dbReference>
<dbReference type="InterPro" id="IPR006204">
    <property type="entry name" value="GHMP_kinase_N_dom"/>
</dbReference>
<dbReference type="PIRSF" id="PIRSF000530">
    <property type="entry name" value="Galactokinase"/>
    <property type="match status" value="1"/>
</dbReference>
<evidence type="ECO:0000256" key="2">
    <source>
        <dbReference type="ARBA" id="ARBA00022679"/>
    </source>
</evidence>
<dbReference type="InterPro" id="IPR019539">
    <property type="entry name" value="GalKase_N"/>
</dbReference>
<dbReference type="Pfam" id="PF10509">
    <property type="entry name" value="GalKase_gal_bdg"/>
    <property type="match status" value="1"/>
</dbReference>
<gene>
    <name evidence="14" type="ORF">CLV68_2110</name>
</gene>
<evidence type="ECO:0000259" key="13">
    <source>
        <dbReference type="Pfam" id="PF10509"/>
    </source>
</evidence>
<dbReference type="GO" id="GO:0005524">
    <property type="term" value="F:ATP binding"/>
    <property type="evidence" value="ECO:0007669"/>
    <property type="project" value="UniProtKB-KW"/>
</dbReference>
<dbReference type="Gene3D" id="3.30.230.10">
    <property type="match status" value="2"/>
</dbReference>
<comment type="similarity">
    <text evidence="1">Belongs to the GHMP kinase family. GalK subfamily.</text>
</comment>
<dbReference type="InterPro" id="IPR019741">
    <property type="entry name" value="Galactokinase_CS"/>
</dbReference>
<dbReference type="InterPro" id="IPR020568">
    <property type="entry name" value="Ribosomal_Su5_D2-typ_SF"/>
</dbReference>
<dbReference type="Pfam" id="PF00288">
    <property type="entry name" value="GHMP_kinases_N"/>
    <property type="match status" value="1"/>
</dbReference>
<protein>
    <submittedName>
        <fullName evidence="14">GHMP kinase-like protein</fullName>
    </submittedName>
</protein>
<dbReference type="Proteomes" id="UP000282454">
    <property type="component" value="Unassembled WGS sequence"/>
</dbReference>
<evidence type="ECO:0000256" key="6">
    <source>
        <dbReference type="ARBA" id="ARBA00022840"/>
    </source>
</evidence>
<evidence type="ECO:0000259" key="11">
    <source>
        <dbReference type="Pfam" id="PF00288"/>
    </source>
</evidence>
<evidence type="ECO:0000259" key="12">
    <source>
        <dbReference type="Pfam" id="PF08544"/>
    </source>
</evidence>
<dbReference type="EMBL" id="RCDD01000001">
    <property type="protein sequence ID" value="RLK61569.1"/>
    <property type="molecule type" value="Genomic_DNA"/>
</dbReference>
<dbReference type="FunFam" id="3.30.70.890:FF:000001">
    <property type="entry name" value="Galactokinase"/>
    <property type="match status" value="1"/>
</dbReference>
<evidence type="ECO:0000313" key="14">
    <source>
        <dbReference type="EMBL" id="RLK61569.1"/>
    </source>
</evidence>
<evidence type="ECO:0000256" key="5">
    <source>
        <dbReference type="ARBA" id="ARBA00022777"/>
    </source>
</evidence>
<evidence type="ECO:0000256" key="8">
    <source>
        <dbReference type="ARBA" id="ARBA00023144"/>
    </source>
</evidence>
<keyword evidence="7" id="KW-0460">Magnesium</keyword>
<feature type="region of interest" description="Disordered" evidence="10">
    <location>
        <begin position="152"/>
        <end position="228"/>
    </location>
</feature>
<dbReference type="AlphaFoldDB" id="A0A421BB43"/>
<organism evidence="14 15">
    <name type="scientific">Actinokineospora cianjurensis</name>
    <dbReference type="NCBI Taxonomy" id="585224"/>
    <lineage>
        <taxon>Bacteria</taxon>
        <taxon>Bacillati</taxon>
        <taxon>Actinomycetota</taxon>
        <taxon>Actinomycetes</taxon>
        <taxon>Pseudonocardiales</taxon>
        <taxon>Pseudonocardiaceae</taxon>
        <taxon>Actinokineospora</taxon>
    </lineage>
</organism>
<feature type="domain" description="GHMP kinase N-terminal" evidence="11">
    <location>
        <begin position="97"/>
        <end position="147"/>
    </location>
</feature>
<keyword evidence="15" id="KW-1185">Reference proteome</keyword>
<sequence>MTPADRAAERFREVHGHAPVGVWSAPGRVNLIGEHTDYNDGLVLPFALPHRVAVAASPRTDGHIAAITVGDDGIPQRADPVPVAALTPGRVTGWSAYVYGVAWSLRDAGYPVSANLLITGDIPAGAGLSSSHALQCAVALALLGLSDITPTPDTIPTSSPTPVPATALPPDGTPVASTTPASATPPSPPAIAPPSTPGGTTPGGTTPGGTTPGGTTPGGTTPGGTTPGAALAAAAGYVGAIGPSAGGGEGGGGRPSLEQVARWVQRSENDFVGAPTGLLDQTASLRCVAGHALFLDVRSGAAEHIPFDAPVLVIDTRVRHSLADSAYGDRRRGCERAAALLGVGSLREVDTDVDLSGLPEDLRPLVRHVVTENDRVLATVAALRAGTDIGPLLSASHASLRDDYRVSCRELDIAVEAAVGAGALGARMTGGGFGGSAIAVVPPAVDDAVRDAVRAAFADRSLTAPRLFAAAPSPGAGRDH</sequence>
<dbReference type="GO" id="GO:0004335">
    <property type="term" value="F:galactokinase activity"/>
    <property type="evidence" value="ECO:0007669"/>
    <property type="project" value="InterPro"/>
</dbReference>
<evidence type="ECO:0000256" key="7">
    <source>
        <dbReference type="ARBA" id="ARBA00022842"/>
    </source>
</evidence>
<dbReference type="InterPro" id="IPR036554">
    <property type="entry name" value="GHMP_kinase_C_sf"/>
</dbReference>
<dbReference type="GO" id="GO:0005829">
    <property type="term" value="C:cytosol"/>
    <property type="evidence" value="ECO:0007669"/>
    <property type="project" value="TreeGrafter"/>
</dbReference>
<keyword evidence="6" id="KW-0067">ATP-binding</keyword>
<keyword evidence="5 14" id="KW-0418">Kinase</keyword>
<keyword evidence="9" id="KW-0119">Carbohydrate metabolism</keyword>
<dbReference type="SUPFAM" id="SSF55060">
    <property type="entry name" value="GHMP Kinase, C-terminal domain"/>
    <property type="match status" value="1"/>
</dbReference>
<keyword evidence="2" id="KW-0808">Transferase</keyword>
<feature type="domain" description="Galactokinase N-terminal" evidence="13">
    <location>
        <begin position="9"/>
        <end position="58"/>
    </location>
</feature>